<evidence type="ECO:0000256" key="1">
    <source>
        <dbReference type="ARBA" id="ARBA00004123"/>
    </source>
</evidence>
<keyword evidence="5" id="KW-0804">Transcription</keyword>
<keyword evidence="6" id="KW-0539">Nucleus</keyword>
<dbReference type="Pfam" id="PF17683">
    <property type="entry name" value="TFIIF_beta_N"/>
    <property type="match status" value="1"/>
</dbReference>
<dbReference type="AlphaFoldDB" id="A0A8T2U960"/>
<dbReference type="Proteomes" id="UP000825935">
    <property type="component" value="Chromosome 9"/>
</dbReference>
<sequence>MVGEEKSTSSLGASSNPASSPAPSLDLTRAEKPFWLLKVPPRVSQLWQRQAEAGAPFAKVVLSVDPAKPDEPEFSLQLCAMDTGGIPKDYSLDVNKDIVPTHLFSENPQGKLSVEGKVDRKFDMKPKNLVSDEYRKLCRDRLNKSKIKTRTLQVLENDHGGFMRPQPVTIGPTYTAKKKAAVSKAPETKRIRIERQELELLVFKLFEQQSHWTLKQLVGETQQPEAFLKEVMSELCIYNKRGPNQGKYELKPEFCKTTEEEKPAEQS</sequence>
<gene>
    <name evidence="10" type="ORF">KP509_09G028800</name>
</gene>
<evidence type="ECO:0008006" key="12">
    <source>
        <dbReference type="Google" id="ProtNLM"/>
    </source>
</evidence>
<dbReference type="InterPro" id="IPR003196">
    <property type="entry name" value="TFIIF_beta"/>
</dbReference>
<comment type="caution">
    <text evidence="10">The sequence shown here is derived from an EMBL/GenBank/DDBJ whole genome shotgun (WGS) entry which is preliminary data.</text>
</comment>
<dbReference type="OMA" id="PIADNCY"/>
<feature type="compositionally biased region" description="Low complexity" evidence="7">
    <location>
        <begin position="8"/>
        <end position="25"/>
    </location>
</feature>
<proteinExistence type="inferred from homology"/>
<evidence type="ECO:0000256" key="4">
    <source>
        <dbReference type="ARBA" id="ARBA00023125"/>
    </source>
</evidence>
<evidence type="ECO:0000259" key="8">
    <source>
        <dbReference type="Pfam" id="PF02270"/>
    </source>
</evidence>
<reference evidence="10" key="1">
    <citation type="submission" date="2021-08" db="EMBL/GenBank/DDBJ databases">
        <title>WGS assembly of Ceratopteris richardii.</title>
        <authorList>
            <person name="Marchant D.B."/>
            <person name="Chen G."/>
            <person name="Jenkins J."/>
            <person name="Shu S."/>
            <person name="Leebens-Mack J."/>
            <person name="Grimwood J."/>
            <person name="Schmutz J."/>
            <person name="Soltis P."/>
            <person name="Soltis D."/>
            <person name="Chen Z.-H."/>
        </authorList>
    </citation>
    <scope>NUCLEOTIDE SEQUENCE</scope>
    <source>
        <strain evidence="10">Whitten #5841</strain>
        <tissue evidence="10">Leaf</tissue>
    </source>
</reference>
<dbReference type="InterPro" id="IPR040504">
    <property type="entry name" value="TFIIF_beta_N"/>
</dbReference>
<evidence type="ECO:0000256" key="3">
    <source>
        <dbReference type="ARBA" id="ARBA00023015"/>
    </source>
</evidence>
<evidence type="ECO:0000259" key="9">
    <source>
        <dbReference type="Pfam" id="PF17683"/>
    </source>
</evidence>
<evidence type="ECO:0000256" key="7">
    <source>
        <dbReference type="SAM" id="MobiDB-lite"/>
    </source>
</evidence>
<dbReference type="InterPro" id="IPR036390">
    <property type="entry name" value="WH_DNA-bd_sf"/>
</dbReference>
<name>A0A8T2U960_CERRI</name>
<keyword evidence="11" id="KW-1185">Reference proteome</keyword>
<accession>A0A8T2U960</accession>
<evidence type="ECO:0000313" key="10">
    <source>
        <dbReference type="EMBL" id="KAH7429059.1"/>
    </source>
</evidence>
<keyword evidence="4" id="KW-0238">DNA-binding</keyword>
<comment type="subcellular location">
    <subcellularLocation>
        <location evidence="1">Nucleus</location>
    </subcellularLocation>
</comment>
<evidence type="ECO:0000256" key="6">
    <source>
        <dbReference type="ARBA" id="ARBA00023242"/>
    </source>
</evidence>
<organism evidence="10 11">
    <name type="scientific">Ceratopteris richardii</name>
    <name type="common">Triangle waterfern</name>
    <dbReference type="NCBI Taxonomy" id="49495"/>
    <lineage>
        <taxon>Eukaryota</taxon>
        <taxon>Viridiplantae</taxon>
        <taxon>Streptophyta</taxon>
        <taxon>Embryophyta</taxon>
        <taxon>Tracheophyta</taxon>
        <taxon>Polypodiopsida</taxon>
        <taxon>Polypodiidae</taxon>
        <taxon>Polypodiales</taxon>
        <taxon>Pteridineae</taxon>
        <taxon>Pteridaceae</taxon>
        <taxon>Parkerioideae</taxon>
        <taxon>Ceratopteris</taxon>
    </lineage>
</organism>
<keyword evidence="3" id="KW-0805">Transcription regulation</keyword>
<dbReference type="PANTHER" id="PTHR10445">
    <property type="entry name" value="GENERAL TRANSCRIPTION FACTOR IIF SUBUNIT 2"/>
    <property type="match status" value="1"/>
</dbReference>
<dbReference type="InterPro" id="IPR040450">
    <property type="entry name" value="TFIIF_beta_HTH"/>
</dbReference>
<feature type="region of interest" description="Disordered" evidence="7">
    <location>
        <begin position="1"/>
        <end position="25"/>
    </location>
</feature>
<dbReference type="OrthoDB" id="26094at2759"/>
<feature type="domain" description="TFIIF beta subunit N-terminal" evidence="9">
    <location>
        <begin position="32"/>
        <end position="140"/>
    </location>
</feature>
<evidence type="ECO:0000256" key="2">
    <source>
        <dbReference type="ARBA" id="ARBA00009543"/>
    </source>
</evidence>
<dbReference type="GO" id="GO:0003677">
    <property type="term" value="F:DNA binding"/>
    <property type="evidence" value="ECO:0007669"/>
    <property type="project" value="UniProtKB-KW"/>
</dbReference>
<dbReference type="SUPFAM" id="SSF50916">
    <property type="entry name" value="Rap30/74 interaction domains"/>
    <property type="match status" value="1"/>
</dbReference>
<dbReference type="SUPFAM" id="SSF46785">
    <property type="entry name" value="Winged helix' DNA-binding domain"/>
    <property type="match status" value="1"/>
</dbReference>
<dbReference type="PANTHER" id="PTHR10445:SF0">
    <property type="entry name" value="GENERAL TRANSCRIPTION FACTOR IIF SUBUNIT 2"/>
    <property type="match status" value="1"/>
</dbReference>
<dbReference type="CDD" id="cd07980">
    <property type="entry name" value="TFIIF_beta"/>
    <property type="match status" value="1"/>
</dbReference>
<protein>
    <recommendedName>
        <fullName evidence="12">Transcription initiation factor IIF subunit beta</fullName>
    </recommendedName>
</protein>
<dbReference type="InterPro" id="IPR036388">
    <property type="entry name" value="WH-like_DNA-bd_sf"/>
</dbReference>
<dbReference type="GO" id="GO:0006367">
    <property type="term" value="P:transcription initiation at RNA polymerase II promoter"/>
    <property type="evidence" value="ECO:0007669"/>
    <property type="project" value="InterPro"/>
</dbReference>
<dbReference type="GO" id="GO:0005674">
    <property type="term" value="C:transcription factor TFIIF complex"/>
    <property type="evidence" value="ECO:0007669"/>
    <property type="project" value="InterPro"/>
</dbReference>
<evidence type="ECO:0000313" key="11">
    <source>
        <dbReference type="Proteomes" id="UP000825935"/>
    </source>
</evidence>
<comment type="similarity">
    <text evidence="2">Belongs to the TFIIF beta subunit family.</text>
</comment>
<feature type="domain" description="TFIIF beta subunit HTH" evidence="8">
    <location>
        <begin position="191"/>
        <end position="254"/>
    </location>
</feature>
<dbReference type="Gene3D" id="1.10.10.10">
    <property type="entry name" value="Winged helix-like DNA-binding domain superfamily/Winged helix DNA-binding domain"/>
    <property type="match status" value="1"/>
</dbReference>
<dbReference type="EMBL" id="CM035414">
    <property type="protein sequence ID" value="KAH7429059.1"/>
    <property type="molecule type" value="Genomic_DNA"/>
</dbReference>
<dbReference type="InterPro" id="IPR011039">
    <property type="entry name" value="TFIIF_interaction"/>
</dbReference>
<dbReference type="Pfam" id="PF02270">
    <property type="entry name" value="TFIIF_beta"/>
    <property type="match status" value="1"/>
</dbReference>
<evidence type="ECO:0000256" key="5">
    <source>
        <dbReference type="ARBA" id="ARBA00023163"/>
    </source>
</evidence>
<dbReference type="FunFam" id="1.10.10.10:FF:000035">
    <property type="entry name" value="General transcription factor IIF subunit 2"/>
    <property type="match status" value="1"/>
</dbReference>